<evidence type="ECO:0000256" key="1">
    <source>
        <dbReference type="ARBA" id="ARBA00022614"/>
    </source>
</evidence>
<dbReference type="OrthoDB" id="1630823at2759"/>
<evidence type="ECO:0000313" key="5">
    <source>
        <dbReference type="Proteomes" id="UP000250321"/>
    </source>
</evidence>
<dbReference type="Proteomes" id="UP000250321">
    <property type="component" value="Unassembled WGS sequence"/>
</dbReference>
<feature type="domain" description="C-JID" evidence="3">
    <location>
        <begin position="84"/>
        <end position="140"/>
    </location>
</feature>
<organism evidence="4 5">
    <name type="scientific">Prunus yedoensis var. nudiflora</name>
    <dbReference type="NCBI Taxonomy" id="2094558"/>
    <lineage>
        <taxon>Eukaryota</taxon>
        <taxon>Viridiplantae</taxon>
        <taxon>Streptophyta</taxon>
        <taxon>Embryophyta</taxon>
        <taxon>Tracheophyta</taxon>
        <taxon>Spermatophyta</taxon>
        <taxon>Magnoliopsida</taxon>
        <taxon>eudicotyledons</taxon>
        <taxon>Gunneridae</taxon>
        <taxon>Pentapetalae</taxon>
        <taxon>rosids</taxon>
        <taxon>fabids</taxon>
        <taxon>Rosales</taxon>
        <taxon>Rosaceae</taxon>
        <taxon>Amygdaloideae</taxon>
        <taxon>Amygdaleae</taxon>
        <taxon>Prunus</taxon>
    </lineage>
</organism>
<keyword evidence="1" id="KW-0433">Leucine-rich repeat</keyword>
<keyword evidence="5" id="KW-1185">Reference proteome</keyword>
<accession>A0A314ZNM5</accession>
<comment type="caution">
    <text evidence="4">The sequence shown here is derived from an EMBL/GenBank/DDBJ whole genome shotgun (WGS) entry which is preliminary data.</text>
</comment>
<proteinExistence type="predicted"/>
<gene>
    <name evidence="4" type="ORF">Pyn_22233</name>
</gene>
<evidence type="ECO:0000313" key="4">
    <source>
        <dbReference type="EMBL" id="PQQ20909.1"/>
    </source>
</evidence>
<feature type="domain" description="C-JID" evidence="3">
    <location>
        <begin position="212"/>
        <end position="325"/>
    </location>
</feature>
<keyword evidence="2" id="KW-0677">Repeat</keyword>
<dbReference type="AlphaFoldDB" id="A0A314ZNM5"/>
<protein>
    <submittedName>
        <fullName evidence="4">TMV resistance protein N-like</fullName>
    </submittedName>
</protein>
<dbReference type="InterPro" id="IPR045344">
    <property type="entry name" value="C-JID"/>
</dbReference>
<dbReference type="EMBL" id="PJQY01000024">
    <property type="protein sequence ID" value="PQQ20909.1"/>
    <property type="molecule type" value="Genomic_DNA"/>
</dbReference>
<reference evidence="4 5" key="1">
    <citation type="submission" date="2018-02" db="EMBL/GenBank/DDBJ databases">
        <title>Draft genome of wild Prunus yedoensis var. nudiflora.</title>
        <authorList>
            <person name="Baek S."/>
            <person name="Kim J.-H."/>
            <person name="Choi K."/>
            <person name="Kim G.-B."/>
            <person name="Cho A."/>
            <person name="Jang H."/>
            <person name="Shin C.-H."/>
            <person name="Yu H.-J."/>
            <person name="Mun J.-H."/>
        </authorList>
    </citation>
    <scope>NUCLEOTIDE SEQUENCE [LARGE SCALE GENOMIC DNA]</scope>
    <source>
        <strain evidence="5">cv. Jeju island</strain>
        <tissue evidence="4">Leaf</tissue>
    </source>
</reference>
<dbReference type="Pfam" id="PF20160">
    <property type="entry name" value="C-JID"/>
    <property type="match status" value="2"/>
</dbReference>
<evidence type="ECO:0000256" key="2">
    <source>
        <dbReference type="ARBA" id="ARBA00022737"/>
    </source>
</evidence>
<name>A0A314ZNM5_PRUYE</name>
<evidence type="ECO:0000259" key="3">
    <source>
        <dbReference type="Pfam" id="PF20160"/>
    </source>
</evidence>
<sequence length="464" mass="53261">MPKELPSSLQHVSAQDCTSLIDSPNEFKIWASPVSGTTTFNCFNSSQNQELSTLNYKKLWTPSSSVLGSADFSLLISDEREEQSIIPEWFNHIVSGNYIELQLSQDLKDDRNWMGVALCVAFSVKRTHESEVELELMNQIDSNLETFYLYHCTLGTEEFAMEPDLLASAQLFRKGRSFPTSEESSSILLRKNNVQTLIEETHKCQLYYFYLSGIPAWFHPEVGSSPSIKLPENLHKNKKWMGFALCASLAVDRQVATVVNRTGLSNGISDYKDGLVVAYISWTQFPEHYFMGASPTSMIWTLFRTDTTCIEVQICGFRILYQQDLQGFVETVTHCMSRTLDTPFEIYDRYVGLKHACQPYQFFLSGTPEWLGSSVSIELPPNLYKCKKWMGFGLCVSLAVDRNKLREACYHFTCRFRMEDIDTELNIDLSSSESYESQLWVIYIPRAQFPEQFTHSRRIRTTFV</sequence>